<keyword evidence="1" id="KW-0472">Membrane</keyword>
<feature type="transmembrane region" description="Helical" evidence="1">
    <location>
        <begin position="251"/>
        <end position="273"/>
    </location>
</feature>
<comment type="caution">
    <text evidence="2">The sequence shown here is derived from an EMBL/GenBank/DDBJ whole genome shotgun (WGS) entry which is preliminary data.</text>
</comment>
<accession>A0A074KSR8</accession>
<protein>
    <submittedName>
        <fullName evidence="2">Membrane protein</fullName>
    </submittedName>
</protein>
<evidence type="ECO:0000313" key="2">
    <source>
        <dbReference type="EMBL" id="KEO71969.1"/>
    </source>
</evidence>
<proteinExistence type="predicted"/>
<keyword evidence="1" id="KW-0812">Transmembrane</keyword>
<feature type="transmembrane region" description="Helical" evidence="1">
    <location>
        <begin position="352"/>
        <end position="370"/>
    </location>
</feature>
<gene>
    <name evidence="2" type="ORF">EL17_20865</name>
</gene>
<sequence length="411" mass="46338">MQDKILPSINDPRQLEKLYRENKSAFKQAFTALYPKHKGQPLADFWNERLHYDTEDINWGNTKEILAVVSLSILAGLIAKIPAILSIWESYFYPRNIGFILFPILAGYFAWKNKLHSNKIIFIILAMLIGVVYINLLPNEPSDTLSLACIHILLYLWAILGFAYVGDHRNIGTKRIDFLKYNGDLIVMTSMILLAGGLMSAVTVGLFSILGFNIEKFYGEYIAIIGLAASPVLATYLSQKNPSLVGKISPVIAKIFSPLVLVMLIIYLVAMLFSKKDPYNDREFLIIFNVLLIGVMAIIFFSVVENNKLSKSQIWILLLLSIVTIIVNSIALSAILFRIWEFGLTPNRGAVLGSNLLILINLLLVTVRIFKTLSNPSDTSRMGKTIATYLPVYFIWAILVTFLFPLIFDFK</sequence>
<feature type="transmembrane region" description="Helical" evidence="1">
    <location>
        <begin position="221"/>
        <end position="239"/>
    </location>
</feature>
<dbReference type="STRING" id="1048983.EL17_20865"/>
<dbReference type="RefSeq" id="WP_035079017.1">
    <property type="nucleotide sequence ID" value="NZ_JMIH01000034.1"/>
</dbReference>
<keyword evidence="3" id="KW-1185">Reference proteome</keyword>
<dbReference type="eggNOG" id="ENOG502Z81H">
    <property type="taxonomic scope" value="Bacteria"/>
</dbReference>
<feature type="transmembrane region" description="Helical" evidence="1">
    <location>
        <begin position="285"/>
        <end position="304"/>
    </location>
</feature>
<dbReference type="AlphaFoldDB" id="A0A074KSR8"/>
<evidence type="ECO:0000313" key="3">
    <source>
        <dbReference type="Proteomes" id="UP000027821"/>
    </source>
</evidence>
<feature type="transmembrane region" description="Helical" evidence="1">
    <location>
        <begin position="144"/>
        <end position="165"/>
    </location>
</feature>
<feature type="transmembrane region" description="Helical" evidence="1">
    <location>
        <begin position="91"/>
        <end position="111"/>
    </location>
</feature>
<dbReference type="EMBL" id="JMIH01000034">
    <property type="protein sequence ID" value="KEO71969.1"/>
    <property type="molecule type" value="Genomic_DNA"/>
</dbReference>
<dbReference type="Proteomes" id="UP000027821">
    <property type="component" value="Unassembled WGS sequence"/>
</dbReference>
<reference evidence="2 3" key="1">
    <citation type="submission" date="2014-04" db="EMBL/GenBank/DDBJ databases">
        <title>Characterization and application of a salt tolerant electro-active bacterium.</title>
        <authorList>
            <person name="Yang L."/>
            <person name="Wei S."/>
            <person name="Tay Q.X.M."/>
        </authorList>
    </citation>
    <scope>NUCLEOTIDE SEQUENCE [LARGE SCALE GENOMIC DNA]</scope>
    <source>
        <strain evidence="2 3">LY1</strain>
    </source>
</reference>
<organism evidence="2 3">
    <name type="scientific">Anditalea andensis</name>
    <dbReference type="NCBI Taxonomy" id="1048983"/>
    <lineage>
        <taxon>Bacteria</taxon>
        <taxon>Pseudomonadati</taxon>
        <taxon>Bacteroidota</taxon>
        <taxon>Cytophagia</taxon>
        <taxon>Cytophagales</taxon>
        <taxon>Cytophagaceae</taxon>
        <taxon>Anditalea</taxon>
    </lineage>
</organism>
<feature type="transmembrane region" description="Helical" evidence="1">
    <location>
        <begin position="185"/>
        <end position="209"/>
    </location>
</feature>
<feature type="transmembrane region" description="Helical" evidence="1">
    <location>
        <begin position="316"/>
        <end position="340"/>
    </location>
</feature>
<feature type="transmembrane region" description="Helical" evidence="1">
    <location>
        <begin position="65"/>
        <end position="85"/>
    </location>
</feature>
<evidence type="ECO:0000256" key="1">
    <source>
        <dbReference type="SAM" id="Phobius"/>
    </source>
</evidence>
<keyword evidence="1" id="KW-1133">Transmembrane helix</keyword>
<name>A0A074KSR8_9BACT</name>
<dbReference type="OrthoDB" id="637094at2"/>
<feature type="transmembrane region" description="Helical" evidence="1">
    <location>
        <begin position="120"/>
        <end position="138"/>
    </location>
</feature>
<feature type="transmembrane region" description="Helical" evidence="1">
    <location>
        <begin position="390"/>
        <end position="408"/>
    </location>
</feature>